<accession>A0A0F4YD97</accession>
<protein>
    <submittedName>
        <fullName evidence="2">Uncharacterized protein</fullName>
    </submittedName>
</protein>
<dbReference type="AlphaFoldDB" id="A0A0F4YD97"/>
<name>A0A0F4YD97_RASE3</name>
<dbReference type="GeneID" id="25313313"/>
<proteinExistence type="predicted"/>
<evidence type="ECO:0000256" key="1">
    <source>
        <dbReference type="SAM" id="Phobius"/>
    </source>
</evidence>
<evidence type="ECO:0000313" key="3">
    <source>
        <dbReference type="Proteomes" id="UP000053958"/>
    </source>
</evidence>
<keyword evidence="1" id="KW-1133">Transmembrane helix</keyword>
<keyword evidence="1" id="KW-0812">Transmembrane</keyword>
<feature type="transmembrane region" description="Helical" evidence="1">
    <location>
        <begin position="9"/>
        <end position="29"/>
    </location>
</feature>
<dbReference type="OrthoDB" id="5342924at2759"/>
<dbReference type="RefSeq" id="XP_013322784.1">
    <property type="nucleotide sequence ID" value="XM_013467330.1"/>
</dbReference>
<feature type="transmembrane region" description="Helical" evidence="1">
    <location>
        <begin position="578"/>
        <end position="600"/>
    </location>
</feature>
<dbReference type="Proteomes" id="UP000053958">
    <property type="component" value="Unassembled WGS sequence"/>
</dbReference>
<gene>
    <name evidence="2" type="ORF">T310_10245</name>
</gene>
<comment type="caution">
    <text evidence="2">The sequence shown here is derived from an EMBL/GenBank/DDBJ whole genome shotgun (WGS) entry which is preliminary data.</text>
</comment>
<reference evidence="2 3" key="1">
    <citation type="submission" date="2015-04" db="EMBL/GenBank/DDBJ databases">
        <authorList>
            <person name="Heijne W.H."/>
            <person name="Fedorova N.D."/>
            <person name="Nierman W.C."/>
            <person name="Vollebregt A.W."/>
            <person name="Zhao Z."/>
            <person name="Wu L."/>
            <person name="Kumar M."/>
            <person name="Stam H."/>
            <person name="van den Berg M.A."/>
            <person name="Pel H.J."/>
        </authorList>
    </citation>
    <scope>NUCLEOTIDE SEQUENCE [LARGE SCALE GENOMIC DNA]</scope>
    <source>
        <strain evidence="2 3">CBS 393.64</strain>
    </source>
</reference>
<sequence>MVWDYGSRVFLDFFLLHSIPIGVAIALIVININGNYYTYNATWIPTLQFVAKVHELLMQVSIVTVAVAYTGRRPLPFGAIFFAYQVTQMSYLWSPEFRAAVTASGWPAFVKVPFLLFVAFSTLLAAAVGLSSAIAMQPRPVNFTLPDYGVALNVTSDILYPTVLRSTNFSSVDPTDDSDPYDERFTETSPASGWEYLAYLPPLEDSQTGVQPKSVPNKQFGGMLPEMIMPDVYSSQMATYTPRAGIDSGMEPEVTRSIYVQYAPNSTIVTVQHVPVALALQLGIEMYAGKLVYGKPELYDEAMPMVIDARIDMPQAYASAYCVMNTIRDKYDEDPINFPTTYIAGCHGNDCPWNSEPYGEPTHTLNPPPATVAYTAISRREILEQARQKPEGRIIWIDDVAVTSPVNGTALGAIVVQGDFCSANQTNLTTSACLVGAQWANTTTYMHNIPGSGMHTGLVAQNLLSPDDLVTVPRWTQQPSISMSKTWAEQGLNPTTSINNRTVADILLGQLPLTSYICPVGGDFLPNYYQQDAAITHSSNGWGRPFLHERLIAALVANGLSHAAGVVELWTLTGGDGITIKVALAILFVYCVYAVAYALYSVGTMRASHTWSTISGLTALAMNSTPSAELKNTGAVIEHTETFRKLLSVRETEVDGRLELVFKRDEDGKGPYRRVVRDKKYS</sequence>
<feature type="transmembrane region" description="Helical" evidence="1">
    <location>
        <begin position="114"/>
        <end position="135"/>
    </location>
</feature>
<keyword evidence="1" id="KW-0472">Membrane</keyword>
<organism evidence="2 3">
    <name type="scientific">Rasamsonia emersonii (strain ATCC 16479 / CBS 393.64 / IMI 116815)</name>
    <dbReference type="NCBI Taxonomy" id="1408163"/>
    <lineage>
        <taxon>Eukaryota</taxon>
        <taxon>Fungi</taxon>
        <taxon>Dikarya</taxon>
        <taxon>Ascomycota</taxon>
        <taxon>Pezizomycotina</taxon>
        <taxon>Eurotiomycetes</taxon>
        <taxon>Eurotiomycetidae</taxon>
        <taxon>Eurotiales</taxon>
        <taxon>Trichocomaceae</taxon>
        <taxon>Rasamsonia</taxon>
    </lineage>
</organism>
<dbReference type="EMBL" id="LASV01000819">
    <property type="protein sequence ID" value="KKA16172.1"/>
    <property type="molecule type" value="Genomic_DNA"/>
</dbReference>
<evidence type="ECO:0000313" key="2">
    <source>
        <dbReference type="EMBL" id="KKA16172.1"/>
    </source>
</evidence>
<keyword evidence="3" id="KW-1185">Reference proteome</keyword>